<protein>
    <submittedName>
        <fullName evidence="1">Uncharacterized protein</fullName>
    </submittedName>
</protein>
<sequence>MNLNLELCATIVSCCRNDCVAHCDIIFTDLCDARNHKQTIEGYLSPQTFRYTDISAICNFLSGFAFLIIFRNGNQGIYEASDLISSTMGGASSYRNAEHSNGHPTL</sequence>
<proteinExistence type="predicted"/>
<organism evidence="1 2">
    <name type="scientific">Rhynchosporium secalis</name>
    <name type="common">Barley scald fungus</name>
    <dbReference type="NCBI Taxonomy" id="38038"/>
    <lineage>
        <taxon>Eukaryota</taxon>
        <taxon>Fungi</taxon>
        <taxon>Dikarya</taxon>
        <taxon>Ascomycota</taxon>
        <taxon>Pezizomycotina</taxon>
        <taxon>Leotiomycetes</taxon>
        <taxon>Helotiales</taxon>
        <taxon>Ploettnerulaceae</taxon>
        <taxon>Rhynchosporium</taxon>
    </lineage>
</organism>
<evidence type="ECO:0000313" key="1">
    <source>
        <dbReference type="EMBL" id="CZT53133.1"/>
    </source>
</evidence>
<gene>
    <name evidence="1" type="ORF">RSE6_14587</name>
</gene>
<name>A0A1E1MVM4_RHYSE</name>
<dbReference type="EMBL" id="FJVC01000685">
    <property type="protein sequence ID" value="CZT53133.1"/>
    <property type="molecule type" value="Genomic_DNA"/>
</dbReference>
<accession>A0A1E1MVM4</accession>
<keyword evidence="2" id="KW-1185">Reference proteome</keyword>
<evidence type="ECO:0000313" key="2">
    <source>
        <dbReference type="Proteomes" id="UP000177625"/>
    </source>
</evidence>
<dbReference type="AlphaFoldDB" id="A0A1E1MVM4"/>
<reference evidence="2" key="1">
    <citation type="submission" date="2016-03" db="EMBL/GenBank/DDBJ databases">
        <authorList>
            <person name="Guldener U."/>
        </authorList>
    </citation>
    <scope>NUCLEOTIDE SEQUENCE [LARGE SCALE GENOMIC DNA]</scope>
</reference>
<dbReference type="Proteomes" id="UP000177625">
    <property type="component" value="Unassembled WGS sequence"/>
</dbReference>